<dbReference type="CDD" id="cd00093">
    <property type="entry name" value="HTH_XRE"/>
    <property type="match status" value="1"/>
</dbReference>
<organism evidence="2 3">
    <name type="scientific">Alicyclobacillus acidoterrestris (strain ATCC 49025 / DSM 3922 / CIP 106132 / NCIMB 13137 / GD3B)</name>
    <dbReference type="NCBI Taxonomy" id="1356854"/>
    <lineage>
        <taxon>Bacteria</taxon>
        <taxon>Bacillati</taxon>
        <taxon>Bacillota</taxon>
        <taxon>Bacilli</taxon>
        <taxon>Bacillales</taxon>
        <taxon>Alicyclobacillaceae</taxon>
        <taxon>Alicyclobacillus</taxon>
    </lineage>
</organism>
<dbReference type="PANTHER" id="PTHR46797">
    <property type="entry name" value="HTH-TYPE TRANSCRIPTIONAL REGULATOR"/>
    <property type="match status" value="1"/>
</dbReference>
<dbReference type="InterPro" id="IPR050807">
    <property type="entry name" value="TransReg_Diox_bact_type"/>
</dbReference>
<dbReference type="SMART" id="SM00530">
    <property type="entry name" value="HTH_XRE"/>
    <property type="match status" value="1"/>
</dbReference>
<dbReference type="KEGG" id="aaco:K1I37_05560"/>
<evidence type="ECO:0000313" key="3">
    <source>
        <dbReference type="Proteomes" id="UP000829401"/>
    </source>
</evidence>
<evidence type="ECO:0000313" key="2">
    <source>
        <dbReference type="EMBL" id="UNO49961.1"/>
    </source>
</evidence>
<gene>
    <name evidence="2" type="ORF">K1I37_05560</name>
</gene>
<dbReference type="PANTHER" id="PTHR46797:SF24">
    <property type="entry name" value="DNA-BINDING PHAGE PROTEIN"/>
    <property type="match status" value="1"/>
</dbReference>
<dbReference type="SUPFAM" id="SSF47413">
    <property type="entry name" value="lambda repressor-like DNA-binding domains"/>
    <property type="match status" value="1"/>
</dbReference>
<dbReference type="InterPro" id="IPR013096">
    <property type="entry name" value="Cupin_2"/>
</dbReference>
<dbReference type="GO" id="GO:0003700">
    <property type="term" value="F:DNA-binding transcription factor activity"/>
    <property type="evidence" value="ECO:0007669"/>
    <property type="project" value="TreeGrafter"/>
</dbReference>
<dbReference type="Pfam" id="PF07883">
    <property type="entry name" value="Cupin_2"/>
    <property type="match status" value="1"/>
</dbReference>
<dbReference type="EMBL" id="CP080467">
    <property type="protein sequence ID" value="UNO49961.1"/>
    <property type="molecule type" value="Genomic_DNA"/>
</dbReference>
<dbReference type="OrthoDB" id="9781521at2"/>
<dbReference type="GO" id="GO:0005829">
    <property type="term" value="C:cytosol"/>
    <property type="evidence" value="ECO:0007669"/>
    <property type="project" value="TreeGrafter"/>
</dbReference>
<keyword evidence="1" id="KW-0238">DNA-binding</keyword>
<dbReference type="AlphaFoldDB" id="T0CJR0"/>
<dbReference type="RefSeq" id="WP_021294834.1">
    <property type="nucleotide sequence ID" value="NZ_AURB01000018.1"/>
</dbReference>
<dbReference type="InterPro" id="IPR014710">
    <property type="entry name" value="RmlC-like_jellyroll"/>
</dbReference>
<accession>A0A9E6ZMW9</accession>
<dbReference type="Gene3D" id="1.10.260.40">
    <property type="entry name" value="lambda repressor-like DNA-binding domains"/>
    <property type="match status" value="1"/>
</dbReference>
<dbReference type="PROSITE" id="PS50943">
    <property type="entry name" value="HTH_CROC1"/>
    <property type="match status" value="1"/>
</dbReference>
<protein>
    <submittedName>
        <fullName evidence="2">XRE family transcriptional regulator</fullName>
    </submittedName>
</protein>
<accession>T0CJR0</accession>
<dbReference type="STRING" id="1356854.N007_18645"/>
<dbReference type="GO" id="GO:0003677">
    <property type="term" value="F:DNA binding"/>
    <property type="evidence" value="ECO:0007669"/>
    <property type="project" value="UniProtKB-KW"/>
</dbReference>
<proteinExistence type="predicted"/>
<name>T0CJR0_ALIAG</name>
<dbReference type="eggNOG" id="COG1917">
    <property type="taxonomic scope" value="Bacteria"/>
</dbReference>
<sequence>MHETSNDEAKRLAERVGVRLRHIRREHNLSLDELAEKTGVSKLTLGKIERGEANPTLAMMWKITRGLSVPLTALLTMEEQVDISRSGEGFQLVGGDGNWVIEPMFTMSTYGTTELSRAFLEPHSQFTERHHAGSIEIATVMSGSLSILVEGTEHVLKPFDSIRFHADCEHTYLNSSDTPVVLHLMLTYRNPD</sequence>
<dbReference type="Gene3D" id="2.60.120.10">
    <property type="entry name" value="Jelly Rolls"/>
    <property type="match status" value="1"/>
</dbReference>
<dbReference type="InterPro" id="IPR010982">
    <property type="entry name" value="Lambda_DNA-bd_dom_sf"/>
</dbReference>
<dbReference type="InterPro" id="IPR001387">
    <property type="entry name" value="Cro/C1-type_HTH"/>
</dbReference>
<keyword evidence="3" id="KW-1185">Reference proteome</keyword>
<dbReference type="InterPro" id="IPR011051">
    <property type="entry name" value="RmlC_Cupin_sf"/>
</dbReference>
<reference evidence="3" key="1">
    <citation type="journal article" date="2022" name="G3 (Bethesda)">
        <title>Unveiling the complete genome sequence of Alicyclobacillus acidoterrestris DSM 3922T, a taint-producing strain.</title>
        <authorList>
            <person name="Leonardo I.C."/>
            <person name="Barreto Crespo M.T."/>
            <person name="Gaspar F.B."/>
        </authorList>
    </citation>
    <scope>NUCLEOTIDE SEQUENCE [LARGE SCALE GENOMIC DNA]</scope>
    <source>
        <strain evidence="3">DSM 3922</strain>
    </source>
</reference>
<dbReference type="SUPFAM" id="SSF51182">
    <property type="entry name" value="RmlC-like cupins"/>
    <property type="match status" value="1"/>
</dbReference>
<dbReference type="eggNOG" id="COG1476">
    <property type="taxonomic scope" value="Bacteria"/>
</dbReference>
<dbReference type="CDD" id="cd02209">
    <property type="entry name" value="cupin_XRE_C"/>
    <property type="match status" value="1"/>
</dbReference>
<dbReference type="Pfam" id="PF01381">
    <property type="entry name" value="HTH_3"/>
    <property type="match status" value="1"/>
</dbReference>
<dbReference type="Proteomes" id="UP000829401">
    <property type="component" value="Chromosome"/>
</dbReference>
<evidence type="ECO:0000256" key="1">
    <source>
        <dbReference type="ARBA" id="ARBA00023125"/>
    </source>
</evidence>